<evidence type="ECO:0000256" key="3">
    <source>
        <dbReference type="ARBA" id="ARBA00023002"/>
    </source>
</evidence>
<dbReference type="Pfam" id="PF03171">
    <property type="entry name" value="2OG-FeII_Oxy"/>
    <property type="match status" value="1"/>
</dbReference>
<accession>A0ABP0PMY9</accession>
<keyword evidence="2" id="KW-0479">Metal-binding</keyword>
<feature type="domain" description="Isopenicillin N synthase-like Fe(2+) 2OG dioxygenase" evidence="6">
    <location>
        <begin position="209"/>
        <end position="279"/>
    </location>
</feature>
<keyword evidence="9" id="KW-1185">Reference proteome</keyword>
<evidence type="ECO:0000256" key="1">
    <source>
        <dbReference type="ARBA" id="ARBA00008056"/>
    </source>
</evidence>
<dbReference type="Proteomes" id="UP001642484">
    <property type="component" value="Unassembled WGS sequence"/>
</dbReference>
<comment type="caution">
    <text evidence="8">The sequence shown here is derived from an EMBL/GenBank/DDBJ whole genome shotgun (WGS) entry which is preliminary data.</text>
</comment>
<dbReference type="Pfam" id="PF14226">
    <property type="entry name" value="DIOX_N"/>
    <property type="match status" value="1"/>
</dbReference>
<protein>
    <submittedName>
        <fullName evidence="8">Uncharacterized protein</fullName>
    </submittedName>
</protein>
<evidence type="ECO:0000259" key="6">
    <source>
        <dbReference type="Pfam" id="PF03171"/>
    </source>
</evidence>
<evidence type="ECO:0000256" key="5">
    <source>
        <dbReference type="SAM" id="MobiDB-lite"/>
    </source>
</evidence>
<gene>
    <name evidence="8" type="ORF">CCMP2556_LOCUS38164</name>
</gene>
<evidence type="ECO:0000313" key="9">
    <source>
        <dbReference type="Proteomes" id="UP001642484"/>
    </source>
</evidence>
<dbReference type="PANTHER" id="PTHR10209:SF881">
    <property type="entry name" value="FI07970P-RELATED"/>
    <property type="match status" value="1"/>
</dbReference>
<keyword evidence="3" id="KW-0560">Oxidoreductase</keyword>
<dbReference type="EMBL" id="CAXAMN010023395">
    <property type="protein sequence ID" value="CAK9077397.1"/>
    <property type="molecule type" value="Genomic_DNA"/>
</dbReference>
<dbReference type="SUPFAM" id="SSF51197">
    <property type="entry name" value="Clavaminate synthase-like"/>
    <property type="match status" value="1"/>
</dbReference>
<dbReference type="InterPro" id="IPR027443">
    <property type="entry name" value="IPNS-like_sf"/>
</dbReference>
<evidence type="ECO:0000256" key="2">
    <source>
        <dbReference type="ARBA" id="ARBA00022723"/>
    </source>
</evidence>
<sequence length="281" mass="30869">MPSSAPARSEGVSPPVATARPVEAEGPKVTCAMPNGDQFSDASLRSKSKLRVVDVSQLRETDHAAVATLRRACEETGFFLVTRHGVPHDLLDRIFAVSKKFFDLPDQEKLKHTSSEKTGWRGFNPYGSGQNCSLASPRPEVKETFYCGEPPSAAEGIEEPVEGFYQELREYHSALLELSRVLLRGLSLALELPAEHLENVAFQQPVAKVLLARYPPTEKGDLSCGSHTDCGFLTLVCQDSSEAQGLQVQRADGSWLSVKTDRYTFVGNLGDLAQRWTNDVF</sequence>
<evidence type="ECO:0000259" key="7">
    <source>
        <dbReference type="Pfam" id="PF14226"/>
    </source>
</evidence>
<feature type="region of interest" description="Disordered" evidence="5">
    <location>
        <begin position="1"/>
        <end position="37"/>
    </location>
</feature>
<name>A0ABP0PMY9_9DINO</name>
<evidence type="ECO:0000256" key="4">
    <source>
        <dbReference type="ARBA" id="ARBA00023004"/>
    </source>
</evidence>
<feature type="domain" description="Non-haem dioxygenase N-terminal" evidence="7">
    <location>
        <begin position="52"/>
        <end position="153"/>
    </location>
</feature>
<organism evidence="8 9">
    <name type="scientific">Durusdinium trenchii</name>
    <dbReference type="NCBI Taxonomy" id="1381693"/>
    <lineage>
        <taxon>Eukaryota</taxon>
        <taxon>Sar</taxon>
        <taxon>Alveolata</taxon>
        <taxon>Dinophyceae</taxon>
        <taxon>Suessiales</taxon>
        <taxon>Symbiodiniaceae</taxon>
        <taxon>Durusdinium</taxon>
    </lineage>
</organism>
<evidence type="ECO:0000313" key="8">
    <source>
        <dbReference type="EMBL" id="CAK9077397.1"/>
    </source>
</evidence>
<dbReference type="InterPro" id="IPR026992">
    <property type="entry name" value="DIOX_N"/>
</dbReference>
<dbReference type="Gene3D" id="2.60.120.330">
    <property type="entry name" value="B-lactam Antibiotic, Isopenicillin N Synthase, Chain"/>
    <property type="match status" value="1"/>
</dbReference>
<keyword evidence="4" id="KW-0408">Iron</keyword>
<comment type="similarity">
    <text evidence="1">Belongs to the iron/ascorbate-dependent oxidoreductase family.</text>
</comment>
<dbReference type="InterPro" id="IPR044861">
    <property type="entry name" value="IPNS-like_FE2OG_OXY"/>
</dbReference>
<proteinExistence type="inferred from homology"/>
<dbReference type="PANTHER" id="PTHR10209">
    <property type="entry name" value="OXIDOREDUCTASE, 2OG-FE II OXYGENASE FAMILY PROTEIN"/>
    <property type="match status" value="1"/>
</dbReference>
<reference evidence="8 9" key="1">
    <citation type="submission" date="2024-02" db="EMBL/GenBank/DDBJ databases">
        <authorList>
            <person name="Chen Y."/>
            <person name="Shah S."/>
            <person name="Dougan E. K."/>
            <person name="Thang M."/>
            <person name="Chan C."/>
        </authorList>
    </citation>
    <scope>NUCLEOTIDE SEQUENCE [LARGE SCALE GENOMIC DNA]</scope>
</reference>